<evidence type="ECO:0000313" key="2">
    <source>
        <dbReference type="Proteomes" id="UP000007843"/>
    </source>
</evidence>
<dbReference type="EMBL" id="CP003218">
    <property type="protein sequence ID" value="AEX02530.1"/>
    <property type="molecule type" value="Genomic_DNA"/>
</dbReference>
<sequence length="396" mass="41562">MAVLALQYPGGLLRDGSVAFAGQHVKHRLGADNLRGRSDQRDKAEVLTHAGDFRQHLIQTVGGVLLLQLALKVGEHPARHLGHEDTAVGALQLAFKGVIFPAHLAEVRRNALKPEDIQPGVMFCACQRRHQRLGGRVAVGGAHGRDGGIDAVDAGLDGLQQRHLRHPGGGMSMQVQPDVIAFFDFAHQLEGRHRGENAGHVLNRDGIDAGLQQLFGQVEPGLQGVGRTGGVGERALGVGAVAAHRLQGGLHIARVVHGVEDAEHVHAVFDGALDEALHHVIGVVAVAEQVLAAEQHLQRGLRHGLFELAQADPGVLAEEADAGVKGGAAPAFKGPVARVIEGGRNGEHIVEAQAGGEKGLVGVAQDDIGNGNGHGFLRELRVKSAMVVDSGGNHRL</sequence>
<organism evidence="1 2">
    <name type="scientific">Klebsiella michiganensis (strain ATCC 8724 / DSM 4798 / JCM 20051 / NBRC 3318 / NRRL B-199 / KCTC 1686 / BUCSAV 143 / CCM 1901)</name>
    <dbReference type="NCBI Taxonomy" id="1006551"/>
    <lineage>
        <taxon>Bacteria</taxon>
        <taxon>Pseudomonadati</taxon>
        <taxon>Pseudomonadota</taxon>
        <taxon>Gammaproteobacteria</taxon>
        <taxon>Enterobacterales</taxon>
        <taxon>Enterobacteriaceae</taxon>
        <taxon>Klebsiella/Raoultella group</taxon>
        <taxon>Klebsiella</taxon>
    </lineage>
</organism>
<name>A0A0H3H8H2_KLEM8</name>
<dbReference type="AlphaFoldDB" id="A0A0H3H8H2"/>
<dbReference type="KEGG" id="kox:KOX_03965"/>
<evidence type="ECO:0000313" key="1">
    <source>
        <dbReference type="EMBL" id="AEX02530.1"/>
    </source>
</evidence>
<dbReference type="HOGENOM" id="CLU_695945_0_0_6"/>
<protein>
    <submittedName>
        <fullName evidence="1">Uncharacterized protein</fullName>
    </submittedName>
</protein>
<reference evidence="1 2" key="1">
    <citation type="journal article" date="2012" name="J. Bacteriol.">
        <title>Complete genome sequence of Klebsiella oxytoca KCTC 1686, used in production of 2,3-butanediol.</title>
        <authorList>
            <person name="Shin S.H."/>
            <person name="Kim S."/>
            <person name="Kim J.Y."/>
            <person name="Lee S."/>
            <person name="Um Y."/>
            <person name="Oh M.K."/>
            <person name="Kim Y.R."/>
            <person name="Lee J."/>
            <person name="Yang K.S."/>
        </authorList>
    </citation>
    <scope>NUCLEOTIDE SEQUENCE [LARGE SCALE GENOMIC DNA]</scope>
    <source>
        <strain evidence="2">ATCC 8724 / DSM 4798 / JCM 20051 / NBRC 3318 / NRRL B-199 / KCTC 1686</strain>
    </source>
</reference>
<dbReference type="Proteomes" id="UP000007843">
    <property type="component" value="Chromosome"/>
</dbReference>
<accession>A0A0H3H8H2</accession>
<proteinExistence type="predicted"/>
<gene>
    <name evidence="1" type="ordered locus">KOX_03965</name>
</gene>